<evidence type="ECO:0000256" key="1">
    <source>
        <dbReference type="ARBA" id="ARBA00001286"/>
    </source>
</evidence>
<feature type="domain" description="Methylated-DNA-[protein]-cysteine S-methyltransferase DNA binding" evidence="9">
    <location>
        <begin position="89"/>
        <end position="169"/>
    </location>
</feature>
<reference evidence="10 11" key="1">
    <citation type="submission" date="2018-02" db="EMBL/GenBank/DDBJ databases">
        <title>A novel lanthanide dependent methylotroph, Methylotenera sp. La3113.</title>
        <authorList>
            <person name="Lv H."/>
            <person name="Tani A."/>
        </authorList>
    </citation>
    <scope>NUCLEOTIDE SEQUENCE [LARGE SCALE GENOMIC DNA]</scope>
    <source>
        <strain evidence="10 11">La3113</strain>
    </source>
</reference>
<evidence type="ECO:0000256" key="4">
    <source>
        <dbReference type="ARBA" id="ARBA00022603"/>
    </source>
</evidence>
<evidence type="ECO:0000313" key="10">
    <source>
        <dbReference type="EMBL" id="TFW70062.1"/>
    </source>
</evidence>
<dbReference type="Gene3D" id="1.10.10.10">
    <property type="entry name" value="Winged helix-like DNA-binding domain superfamily/Winged helix DNA-binding domain"/>
    <property type="match status" value="1"/>
</dbReference>
<dbReference type="CDD" id="cd06445">
    <property type="entry name" value="ATase"/>
    <property type="match status" value="1"/>
</dbReference>
<evidence type="ECO:0000256" key="8">
    <source>
        <dbReference type="ARBA" id="ARBA00049348"/>
    </source>
</evidence>
<comment type="similarity">
    <text evidence="2">Belongs to the MGMT family.</text>
</comment>
<comment type="catalytic activity">
    <reaction evidence="8">
        <text>a 6-O-methyl-2'-deoxyguanosine in DNA + L-cysteinyl-[protein] = S-methyl-L-cysteinyl-[protein] + a 2'-deoxyguanosine in DNA</text>
        <dbReference type="Rhea" id="RHEA:24000"/>
        <dbReference type="Rhea" id="RHEA-COMP:10131"/>
        <dbReference type="Rhea" id="RHEA-COMP:10132"/>
        <dbReference type="Rhea" id="RHEA-COMP:11367"/>
        <dbReference type="Rhea" id="RHEA-COMP:11368"/>
        <dbReference type="ChEBI" id="CHEBI:29950"/>
        <dbReference type="ChEBI" id="CHEBI:82612"/>
        <dbReference type="ChEBI" id="CHEBI:85445"/>
        <dbReference type="ChEBI" id="CHEBI:85448"/>
        <dbReference type="EC" id="2.1.1.63"/>
    </reaction>
</comment>
<dbReference type="EC" id="2.1.1.63" evidence="3"/>
<dbReference type="GO" id="GO:0006281">
    <property type="term" value="P:DNA repair"/>
    <property type="evidence" value="ECO:0007669"/>
    <property type="project" value="UniProtKB-KW"/>
</dbReference>
<keyword evidence="7" id="KW-0234">DNA repair</keyword>
<gene>
    <name evidence="10" type="ORF">C3Y98_11380</name>
</gene>
<dbReference type="InterPro" id="IPR001497">
    <property type="entry name" value="MethylDNA_cys_MeTrfase_AS"/>
</dbReference>
<comment type="caution">
    <text evidence="10">The sequence shown here is derived from an EMBL/GenBank/DDBJ whole genome shotgun (WGS) entry which is preliminary data.</text>
</comment>
<dbReference type="EMBL" id="PQVH01000014">
    <property type="protein sequence ID" value="TFW70062.1"/>
    <property type="molecule type" value="Genomic_DNA"/>
</dbReference>
<dbReference type="OrthoDB" id="9802228at2"/>
<keyword evidence="6" id="KW-0227">DNA damage</keyword>
<dbReference type="GO" id="GO:0032259">
    <property type="term" value="P:methylation"/>
    <property type="evidence" value="ECO:0007669"/>
    <property type="project" value="UniProtKB-KW"/>
</dbReference>
<name>A0A4Y9VPW6_9PROT</name>
<evidence type="ECO:0000259" key="9">
    <source>
        <dbReference type="Pfam" id="PF01035"/>
    </source>
</evidence>
<dbReference type="SUPFAM" id="SSF46767">
    <property type="entry name" value="Methylated DNA-protein cysteine methyltransferase, C-terminal domain"/>
    <property type="match status" value="1"/>
</dbReference>
<keyword evidence="4 10" id="KW-0489">Methyltransferase</keyword>
<evidence type="ECO:0000256" key="5">
    <source>
        <dbReference type="ARBA" id="ARBA00022679"/>
    </source>
</evidence>
<dbReference type="InterPro" id="IPR014048">
    <property type="entry name" value="MethylDNA_cys_MeTrfase_DNA-bd"/>
</dbReference>
<dbReference type="AlphaFoldDB" id="A0A4Y9VPW6"/>
<evidence type="ECO:0000313" key="11">
    <source>
        <dbReference type="Proteomes" id="UP000297706"/>
    </source>
</evidence>
<evidence type="ECO:0000256" key="2">
    <source>
        <dbReference type="ARBA" id="ARBA00008711"/>
    </source>
</evidence>
<dbReference type="PROSITE" id="PS00374">
    <property type="entry name" value="MGMT"/>
    <property type="match status" value="1"/>
</dbReference>
<dbReference type="InterPro" id="IPR036217">
    <property type="entry name" value="MethylDNA_cys_MeTrfase_DNAb"/>
</dbReference>
<dbReference type="RefSeq" id="WP_135278706.1">
    <property type="nucleotide sequence ID" value="NZ_PQVH01000014.1"/>
</dbReference>
<dbReference type="PANTHER" id="PTHR10815:SF13">
    <property type="entry name" value="METHYLATED-DNA--PROTEIN-CYSTEINE METHYLTRANSFERASE"/>
    <property type="match status" value="1"/>
</dbReference>
<proteinExistence type="inferred from homology"/>
<dbReference type="PANTHER" id="PTHR10815">
    <property type="entry name" value="METHYLATED-DNA--PROTEIN-CYSTEINE METHYLTRANSFERASE"/>
    <property type="match status" value="1"/>
</dbReference>
<keyword evidence="11" id="KW-1185">Reference proteome</keyword>
<accession>A0A4Y9VPW6</accession>
<sequence length="178" mass="19305">MNIKLQTVCNDTFIKAPFGRVRIAIHDHQLMIELLALPADVKVLPSHAEVTLEAASTHPLLILVSQQVLQYLQHASSTFDLATQQDGTAFQKKVWQAIAAIPCGQTRTYSELAQQIGSGPRAVANACGANRLPLLIPCHRVVAKSGLGGFMQGTHNGLLIKQWLLQHESSMSGGGRHE</sequence>
<keyword evidence="5 10" id="KW-0808">Transferase</keyword>
<organism evidence="10 11">
    <name type="scientific">Methylotenera oryzisoli</name>
    <dbReference type="NCBI Taxonomy" id="2080758"/>
    <lineage>
        <taxon>Bacteria</taxon>
        <taxon>Pseudomonadati</taxon>
        <taxon>Pseudomonadota</taxon>
        <taxon>Betaproteobacteria</taxon>
        <taxon>Nitrosomonadales</taxon>
        <taxon>Methylophilaceae</taxon>
        <taxon>Methylotenera</taxon>
    </lineage>
</organism>
<dbReference type="Proteomes" id="UP000297706">
    <property type="component" value="Unassembled WGS sequence"/>
</dbReference>
<comment type="catalytic activity">
    <reaction evidence="1">
        <text>a 4-O-methyl-thymidine in DNA + L-cysteinyl-[protein] = a thymidine in DNA + S-methyl-L-cysteinyl-[protein]</text>
        <dbReference type="Rhea" id="RHEA:53428"/>
        <dbReference type="Rhea" id="RHEA-COMP:10131"/>
        <dbReference type="Rhea" id="RHEA-COMP:10132"/>
        <dbReference type="Rhea" id="RHEA-COMP:13555"/>
        <dbReference type="Rhea" id="RHEA-COMP:13556"/>
        <dbReference type="ChEBI" id="CHEBI:29950"/>
        <dbReference type="ChEBI" id="CHEBI:82612"/>
        <dbReference type="ChEBI" id="CHEBI:137386"/>
        <dbReference type="ChEBI" id="CHEBI:137387"/>
        <dbReference type="EC" id="2.1.1.63"/>
    </reaction>
</comment>
<dbReference type="GO" id="GO:0003908">
    <property type="term" value="F:methylated-DNA-[protein]-cysteine S-methyltransferase activity"/>
    <property type="evidence" value="ECO:0007669"/>
    <property type="project" value="UniProtKB-EC"/>
</dbReference>
<dbReference type="InterPro" id="IPR036388">
    <property type="entry name" value="WH-like_DNA-bd_sf"/>
</dbReference>
<evidence type="ECO:0000256" key="7">
    <source>
        <dbReference type="ARBA" id="ARBA00023204"/>
    </source>
</evidence>
<dbReference type="NCBIfam" id="TIGR00589">
    <property type="entry name" value="ogt"/>
    <property type="match status" value="1"/>
</dbReference>
<dbReference type="Pfam" id="PF01035">
    <property type="entry name" value="DNA_binding_1"/>
    <property type="match status" value="1"/>
</dbReference>
<evidence type="ECO:0000256" key="6">
    <source>
        <dbReference type="ARBA" id="ARBA00022763"/>
    </source>
</evidence>
<protein>
    <recommendedName>
        <fullName evidence="3">methylated-DNA--[protein]-cysteine S-methyltransferase</fullName>
        <ecNumber evidence="3">2.1.1.63</ecNumber>
    </recommendedName>
</protein>
<evidence type="ECO:0000256" key="3">
    <source>
        <dbReference type="ARBA" id="ARBA00011918"/>
    </source>
</evidence>
<dbReference type="FunFam" id="1.10.10.10:FF:000214">
    <property type="entry name" value="Methylated-DNA--protein-cysteine methyltransferase"/>
    <property type="match status" value="1"/>
</dbReference>